<reference evidence="2" key="1">
    <citation type="submission" date="2020-05" db="EMBL/GenBank/DDBJ databases">
        <authorList>
            <person name="Chiriac C."/>
            <person name="Salcher M."/>
            <person name="Ghai R."/>
            <person name="Kavagutti S V."/>
        </authorList>
    </citation>
    <scope>NUCLEOTIDE SEQUENCE</scope>
</reference>
<sequence length="318" mass="35370">MASTITEQEFIELWNIHQSPAKMAKATNTLVRSVYKRRDNINAKGIVKLETAKDVHTYSPVKPRTDLGIENGTVIVFSDAHFWPGLRTTAFQGLLWAIEKYKPKAVICNGDAFDGASISRHPPLGWVRTPGVIDELNACKEALGEVVEATKKARYNAKLIYTMGNHDARFEARLASNAPQYVQTPGFSLADHFPDWQFCMSAWVTDDLIVKHRYKGGVHATHNNTASSGKSIVTGHLHSLKVTPYADYNGNRFGVDTGTLAEPSGPQFDYAEENPQNHRSGFAILTLKDGKLLWPELVHKWDHGKIEFRGEVVDVSGL</sequence>
<evidence type="ECO:0000259" key="1">
    <source>
        <dbReference type="Pfam" id="PF00149"/>
    </source>
</evidence>
<dbReference type="InterPro" id="IPR004843">
    <property type="entry name" value="Calcineurin-like_PHP"/>
</dbReference>
<name>A0A6J5T8U3_9CAUD</name>
<dbReference type="InterPro" id="IPR029052">
    <property type="entry name" value="Metallo-depent_PP-like"/>
</dbReference>
<dbReference type="Gene3D" id="3.60.21.10">
    <property type="match status" value="1"/>
</dbReference>
<feature type="domain" description="Calcineurin-like phosphoesterase" evidence="1">
    <location>
        <begin position="73"/>
        <end position="180"/>
    </location>
</feature>
<organism evidence="2">
    <name type="scientific">uncultured Caudovirales phage</name>
    <dbReference type="NCBI Taxonomy" id="2100421"/>
    <lineage>
        <taxon>Viruses</taxon>
        <taxon>Duplodnaviria</taxon>
        <taxon>Heunggongvirae</taxon>
        <taxon>Uroviricota</taxon>
        <taxon>Caudoviricetes</taxon>
        <taxon>Peduoviridae</taxon>
        <taxon>Maltschvirus</taxon>
        <taxon>Maltschvirus maltsch</taxon>
    </lineage>
</organism>
<dbReference type="GO" id="GO:0016787">
    <property type="term" value="F:hydrolase activity"/>
    <property type="evidence" value="ECO:0007669"/>
    <property type="project" value="InterPro"/>
</dbReference>
<proteinExistence type="predicted"/>
<evidence type="ECO:0000313" key="2">
    <source>
        <dbReference type="EMBL" id="CAB4240548.1"/>
    </source>
</evidence>
<accession>A0A6J5T8U3</accession>
<dbReference type="EMBL" id="LR797812">
    <property type="protein sequence ID" value="CAB4240548.1"/>
    <property type="molecule type" value="Genomic_DNA"/>
</dbReference>
<protein>
    <submittedName>
        <fullName evidence="2">Calcineurin-like phosphoesterase domain, ApaH type</fullName>
    </submittedName>
</protein>
<gene>
    <name evidence="2" type="ORF">UFOVP38_5</name>
</gene>
<dbReference type="SUPFAM" id="SSF56300">
    <property type="entry name" value="Metallo-dependent phosphatases"/>
    <property type="match status" value="1"/>
</dbReference>
<dbReference type="Pfam" id="PF00149">
    <property type="entry name" value="Metallophos"/>
    <property type="match status" value="1"/>
</dbReference>